<dbReference type="Gene3D" id="3.90.1150.10">
    <property type="entry name" value="Aspartate Aminotransferase, domain 1"/>
    <property type="match status" value="1"/>
</dbReference>
<evidence type="ECO:0000256" key="1">
    <source>
        <dbReference type="ARBA" id="ARBA00001933"/>
    </source>
</evidence>
<protein>
    <submittedName>
        <fullName evidence="7">4-aminobutyrate transaminase</fullName>
    </submittedName>
</protein>
<dbReference type="FunFam" id="3.40.640.10:FF:000013">
    <property type="entry name" value="4-aminobutyrate aminotransferase"/>
    <property type="match status" value="1"/>
</dbReference>
<evidence type="ECO:0000256" key="4">
    <source>
        <dbReference type="ARBA" id="ARBA00022679"/>
    </source>
</evidence>
<sequence length="430" mass="45627">MTSAGNHNDTLLAFREQHVPRGILTAHPVVAARAQGTELWDVDGKRYLDFVGGIGVLNTGHNHPKVVEAVRRQVGEISHASFQVVAYNSYLQVCARLNKLIGGDEHYKSVLFTSGAEAVENAIKIARSYTNRPGVISFRGGFHGRTLLGVTLTGFGTPYKQNFGPFPSDIFHAPYPNAFRGVTTEKALQGLEEVFATDIAPDRVAAIIIEPVQGDGGFLPAPVEFMQALRALCTRHGIVLICDEIQVGFGRTGTLFGFQHSGIQPDLVTTAKSLAGGLPLSGVVGRAEIMDAPTPGGLGGTYGGNAVACAAALAVLDLFEEEDLLGQGERLATQLRSGLLDLQKSHPRIGEVRGLGFMLAIEIVADDEAKTPDATLAQKIIDEARAAGLLVIKCGVHRNVIRFLAPLTTTDAQLAEALQALKTALVKAGA</sequence>
<dbReference type="GO" id="GO:0034386">
    <property type="term" value="F:4-aminobutyrate:2-oxoglutarate transaminase activity"/>
    <property type="evidence" value="ECO:0007669"/>
    <property type="project" value="InterPro"/>
</dbReference>
<keyword evidence="5 6" id="KW-0663">Pyridoxal phosphate</keyword>
<dbReference type="InterPro" id="IPR049704">
    <property type="entry name" value="Aminotrans_3_PPA_site"/>
</dbReference>
<name>A0A917PUR3_9PSED</name>
<keyword evidence="8" id="KW-1185">Reference proteome</keyword>
<dbReference type="InterPro" id="IPR015424">
    <property type="entry name" value="PyrdxlP-dep_Trfase"/>
</dbReference>
<dbReference type="NCBIfam" id="TIGR00700">
    <property type="entry name" value="GABAtrnsam"/>
    <property type="match status" value="1"/>
</dbReference>
<comment type="caution">
    <text evidence="7">The sequence shown here is derived from an EMBL/GenBank/DDBJ whole genome shotgun (WGS) entry which is preliminary data.</text>
</comment>
<reference evidence="7" key="2">
    <citation type="submission" date="2020-09" db="EMBL/GenBank/DDBJ databases">
        <authorList>
            <person name="Sun Q."/>
            <person name="Ohkuma M."/>
        </authorList>
    </citation>
    <scope>NUCLEOTIDE SEQUENCE</scope>
    <source>
        <strain evidence="7">JCM 30078</strain>
    </source>
</reference>
<accession>A0A917PUR3</accession>
<dbReference type="AlphaFoldDB" id="A0A917PUR3"/>
<dbReference type="InterPro" id="IPR015421">
    <property type="entry name" value="PyrdxlP-dep_Trfase_major"/>
</dbReference>
<reference evidence="7" key="1">
    <citation type="journal article" date="2014" name="Int. J. Syst. Evol. Microbiol.">
        <title>Complete genome sequence of Corynebacterium casei LMG S-19264T (=DSM 44701T), isolated from a smear-ripened cheese.</title>
        <authorList>
            <consortium name="US DOE Joint Genome Institute (JGI-PGF)"/>
            <person name="Walter F."/>
            <person name="Albersmeier A."/>
            <person name="Kalinowski J."/>
            <person name="Ruckert C."/>
        </authorList>
    </citation>
    <scope>NUCLEOTIDE SEQUENCE</scope>
    <source>
        <strain evidence="7">JCM 30078</strain>
    </source>
</reference>
<comment type="similarity">
    <text evidence="2 6">Belongs to the class-III pyridoxal-phosphate-dependent aminotransferase family.</text>
</comment>
<dbReference type="RefSeq" id="WP_188982987.1">
    <property type="nucleotide sequence ID" value="NZ_BMPO01000004.1"/>
</dbReference>
<gene>
    <name evidence="7" type="ORF">GCM10009304_19010</name>
</gene>
<dbReference type="GO" id="GO:0042802">
    <property type="term" value="F:identical protein binding"/>
    <property type="evidence" value="ECO:0007669"/>
    <property type="project" value="TreeGrafter"/>
</dbReference>
<proteinExistence type="inferred from homology"/>
<evidence type="ECO:0000313" key="8">
    <source>
        <dbReference type="Proteomes" id="UP000635983"/>
    </source>
</evidence>
<dbReference type="PANTHER" id="PTHR11986:SF79">
    <property type="entry name" value="ACETYLORNITHINE AMINOTRANSFERASE, MITOCHONDRIAL"/>
    <property type="match status" value="1"/>
</dbReference>
<dbReference type="GO" id="GO:0030170">
    <property type="term" value="F:pyridoxal phosphate binding"/>
    <property type="evidence" value="ECO:0007669"/>
    <property type="project" value="InterPro"/>
</dbReference>
<dbReference type="EMBL" id="BMPO01000004">
    <property type="protein sequence ID" value="GGJ93285.1"/>
    <property type="molecule type" value="Genomic_DNA"/>
</dbReference>
<dbReference type="CDD" id="cd00610">
    <property type="entry name" value="OAT_like"/>
    <property type="match status" value="1"/>
</dbReference>
<dbReference type="Pfam" id="PF00202">
    <property type="entry name" value="Aminotran_3"/>
    <property type="match status" value="1"/>
</dbReference>
<evidence type="ECO:0000256" key="5">
    <source>
        <dbReference type="ARBA" id="ARBA00022898"/>
    </source>
</evidence>
<evidence type="ECO:0000256" key="2">
    <source>
        <dbReference type="ARBA" id="ARBA00008954"/>
    </source>
</evidence>
<evidence type="ECO:0000313" key="7">
    <source>
        <dbReference type="EMBL" id="GGJ93285.1"/>
    </source>
</evidence>
<dbReference type="InterPro" id="IPR015422">
    <property type="entry name" value="PyrdxlP-dep_Trfase_small"/>
</dbReference>
<evidence type="ECO:0000256" key="6">
    <source>
        <dbReference type="RuleBase" id="RU003560"/>
    </source>
</evidence>
<dbReference type="InterPro" id="IPR005814">
    <property type="entry name" value="Aminotrans_3"/>
</dbReference>
<keyword evidence="4" id="KW-0808">Transferase</keyword>
<dbReference type="InterPro" id="IPR004632">
    <property type="entry name" value="4NH2But_aminotransferase_bac"/>
</dbReference>
<dbReference type="Proteomes" id="UP000635983">
    <property type="component" value="Unassembled WGS sequence"/>
</dbReference>
<dbReference type="Gene3D" id="3.40.640.10">
    <property type="entry name" value="Type I PLP-dependent aspartate aminotransferase-like (Major domain)"/>
    <property type="match status" value="1"/>
</dbReference>
<evidence type="ECO:0000256" key="3">
    <source>
        <dbReference type="ARBA" id="ARBA00022576"/>
    </source>
</evidence>
<organism evidence="7 8">
    <name type="scientific">Pseudomonas matsuisoli</name>
    <dbReference type="NCBI Taxonomy" id="1515666"/>
    <lineage>
        <taxon>Bacteria</taxon>
        <taxon>Pseudomonadati</taxon>
        <taxon>Pseudomonadota</taxon>
        <taxon>Gammaproteobacteria</taxon>
        <taxon>Pseudomonadales</taxon>
        <taxon>Pseudomonadaceae</taxon>
        <taxon>Pseudomonas</taxon>
    </lineage>
</organism>
<dbReference type="PIRSF" id="PIRSF000521">
    <property type="entry name" value="Transaminase_4ab_Lys_Orn"/>
    <property type="match status" value="1"/>
</dbReference>
<dbReference type="GO" id="GO:0009448">
    <property type="term" value="P:gamma-aminobutyric acid metabolic process"/>
    <property type="evidence" value="ECO:0007669"/>
    <property type="project" value="InterPro"/>
</dbReference>
<keyword evidence="3" id="KW-0032">Aminotransferase</keyword>
<comment type="cofactor">
    <cofactor evidence="1">
        <name>pyridoxal 5'-phosphate</name>
        <dbReference type="ChEBI" id="CHEBI:597326"/>
    </cofactor>
</comment>
<dbReference type="SUPFAM" id="SSF53383">
    <property type="entry name" value="PLP-dependent transferases"/>
    <property type="match status" value="1"/>
</dbReference>
<dbReference type="PROSITE" id="PS00600">
    <property type="entry name" value="AA_TRANSFER_CLASS_3"/>
    <property type="match status" value="1"/>
</dbReference>
<dbReference type="PANTHER" id="PTHR11986">
    <property type="entry name" value="AMINOTRANSFERASE CLASS III"/>
    <property type="match status" value="1"/>
</dbReference>
<dbReference type="InterPro" id="IPR050103">
    <property type="entry name" value="Class-III_PLP-dep_AT"/>
</dbReference>